<proteinExistence type="predicted"/>
<dbReference type="RefSeq" id="WP_034767455.1">
    <property type="nucleotide sequence ID" value="NZ_CCRF01000011.1"/>
</dbReference>
<evidence type="ECO:0008006" key="5">
    <source>
        <dbReference type="Google" id="ProtNLM"/>
    </source>
</evidence>
<evidence type="ECO:0000256" key="2">
    <source>
        <dbReference type="ARBA" id="ARBA00022803"/>
    </source>
</evidence>
<gene>
    <name evidence="3" type="ORF">BT1A1_0354</name>
</gene>
<sequence length="498" mass="57812">MIMQKDLNQISSIIEAVKKQLTNGDIRTAKEWIAQLEALSQNTLDVNLQFQAYVTIAKYYRRIRNYDESAGRFRKALNMVSAIDQKELAKVIIDAHLVYITLETEYNQLKKARTTVAKLLDWLDKNRPDDHLAYGLTYRSLGNIFFADDDIQGGIKQMEKALAYFYKIYPVTHPVTLDVINIISNAYIKIENFESARLPYEKLLQEYQKRNDQAEVASTLLKIGEIYYYTNLKQARSSIMKALKIFEETFEAGHEDIIKALMMLGEIDENIGNYPRAVNYYQKALGQILTSRQNTDAIVVYTYAKIGMILIKMDKLAEAKSYLEEGLALSENFPNIRLQFLYGLGKIYSFEKNYDAAFVIFREFLQRLEASGHKYCKSYANTLQAIAFNDLEQQKLNEALKHYCEALSIYEKLVSTSCREEKGLAYIRLGYCYEHIEEKDLKKAEQSYEKGFRILDKVNDTGLLEEALAAMIDFYNRTNQPKKRKIYEDKLVKLQTRD</sequence>
<dbReference type="PANTHER" id="PTHR45641">
    <property type="entry name" value="TETRATRICOPEPTIDE REPEAT PROTEIN (AFU_ORTHOLOGUE AFUA_6G03870)"/>
    <property type="match status" value="1"/>
</dbReference>
<dbReference type="Pfam" id="PF13181">
    <property type="entry name" value="TPR_8"/>
    <property type="match status" value="1"/>
</dbReference>
<evidence type="ECO:0000313" key="3">
    <source>
        <dbReference type="EMBL" id="CEE00215.1"/>
    </source>
</evidence>
<keyword evidence="4" id="KW-1185">Reference proteome</keyword>
<dbReference type="InterPro" id="IPR019734">
    <property type="entry name" value="TPR_rpt"/>
</dbReference>
<evidence type="ECO:0000313" key="4">
    <source>
        <dbReference type="Proteomes" id="UP000040576"/>
    </source>
</evidence>
<reference evidence="3 4" key="1">
    <citation type="submission" date="2014-07" db="EMBL/GenBank/DDBJ databases">
        <authorList>
            <person name="Wibberg Daniel"/>
        </authorList>
    </citation>
    <scope>NUCLEOTIDE SEQUENCE [LARGE SCALE GENOMIC DNA]</scope>
</reference>
<keyword evidence="1" id="KW-0677">Repeat</keyword>
<dbReference type="EMBL" id="CCRF01000011">
    <property type="protein sequence ID" value="CEE00215.1"/>
    <property type="molecule type" value="Genomic_DNA"/>
</dbReference>
<organism evidence="3 4">
    <name type="scientific">Caldibacillus thermoamylovorans</name>
    <dbReference type="NCBI Taxonomy" id="35841"/>
    <lineage>
        <taxon>Bacteria</taxon>
        <taxon>Bacillati</taxon>
        <taxon>Bacillota</taxon>
        <taxon>Bacilli</taxon>
        <taxon>Bacillales</taxon>
        <taxon>Bacillaceae</taxon>
        <taxon>Caldibacillus</taxon>
    </lineage>
</organism>
<accession>A0A090IXE5</accession>
<dbReference type="AlphaFoldDB" id="A0A090IXE5"/>
<dbReference type="Proteomes" id="UP000040576">
    <property type="component" value="Unassembled WGS sequence"/>
</dbReference>
<evidence type="ECO:0000256" key="1">
    <source>
        <dbReference type="ARBA" id="ARBA00022737"/>
    </source>
</evidence>
<keyword evidence="2" id="KW-0802">TPR repeat</keyword>
<dbReference type="PANTHER" id="PTHR45641:SF19">
    <property type="entry name" value="NEPHROCYSTIN-3"/>
    <property type="match status" value="1"/>
</dbReference>
<dbReference type="Pfam" id="PF13424">
    <property type="entry name" value="TPR_12"/>
    <property type="match status" value="1"/>
</dbReference>
<dbReference type="SMART" id="SM00028">
    <property type="entry name" value="TPR"/>
    <property type="match status" value="8"/>
</dbReference>
<dbReference type="SUPFAM" id="SSF48452">
    <property type="entry name" value="TPR-like"/>
    <property type="match status" value="3"/>
</dbReference>
<protein>
    <recommendedName>
        <fullName evidence="5">MalT-like TPR region domain-containing protein</fullName>
    </recommendedName>
</protein>
<name>A0A090IXE5_9BACI</name>
<dbReference type="Gene3D" id="1.25.40.10">
    <property type="entry name" value="Tetratricopeptide repeat domain"/>
    <property type="match status" value="3"/>
</dbReference>
<dbReference type="InterPro" id="IPR011990">
    <property type="entry name" value="TPR-like_helical_dom_sf"/>
</dbReference>